<proteinExistence type="predicted"/>
<sequence>MTLALVITARKLRPYFISYPVGVKTNTPLKQVLSKLEVSGRLAKREIELSKYDISYLPRTTIKAQALANFIFEMTGTTLEEVPEDRPWLVHMDRSSTTQGSGIGIVITSPQGEDMGFAIKFDLKAYEALVLGICINGVSLSIEIHYQLK</sequence>
<organism evidence="1">
    <name type="scientific">Sesamum radiatum</name>
    <name type="common">Black benniseed</name>
    <dbReference type="NCBI Taxonomy" id="300843"/>
    <lineage>
        <taxon>Eukaryota</taxon>
        <taxon>Viridiplantae</taxon>
        <taxon>Streptophyta</taxon>
        <taxon>Embryophyta</taxon>
        <taxon>Tracheophyta</taxon>
        <taxon>Spermatophyta</taxon>
        <taxon>Magnoliopsida</taxon>
        <taxon>eudicotyledons</taxon>
        <taxon>Gunneridae</taxon>
        <taxon>Pentapetalae</taxon>
        <taxon>asterids</taxon>
        <taxon>lamiids</taxon>
        <taxon>Lamiales</taxon>
        <taxon>Pedaliaceae</taxon>
        <taxon>Sesamum</taxon>
    </lineage>
</organism>
<evidence type="ECO:0008006" key="2">
    <source>
        <dbReference type="Google" id="ProtNLM"/>
    </source>
</evidence>
<name>A0AAW2UPX5_SESRA</name>
<comment type="caution">
    <text evidence="1">The sequence shown here is derived from an EMBL/GenBank/DDBJ whole genome shotgun (WGS) entry which is preliminary data.</text>
</comment>
<protein>
    <recommendedName>
        <fullName evidence="2">Reverse transcriptase/retrotransposon-derived protein RNase H-like domain-containing protein</fullName>
    </recommendedName>
</protein>
<accession>A0AAW2UPX5</accession>
<reference evidence="1" key="2">
    <citation type="journal article" date="2024" name="Plant">
        <title>Genomic evolution and insights into agronomic trait innovations of Sesamum species.</title>
        <authorList>
            <person name="Miao H."/>
            <person name="Wang L."/>
            <person name="Qu L."/>
            <person name="Liu H."/>
            <person name="Sun Y."/>
            <person name="Le M."/>
            <person name="Wang Q."/>
            <person name="Wei S."/>
            <person name="Zheng Y."/>
            <person name="Lin W."/>
            <person name="Duan Y."/>
            <person name="Cao H."/>
            <person name="Xiong S."/>
            <person name="Wang X."/>
            <person name="Wei L."/>
            <person name="Li C."/>
            <person name="Ma Q."/>
            <person name="Ju M."/>
            <person name="Zhao R."/>
            <person name="Li G."/>
            <person name="Mu C."/>
            <person name="Tian Q."/>
            <person name="Mei H."/>
            <person name="Zhang T."/>
            <person name="Gao T."/>
            <person name="Zhang H."/>
        </authorList>
    </citation>
    <scope>NUCLEOTIDE SEQUENCE</scope>
    <source>
        <strain evidence="1">G02</strain>
    </source>
</reference>
<dbReference type="PANTHER" id="PTHR48475">
    <property type="entry name" value="RIBONUCLEASE H"/>
    <property type="match status" value="1"/>
</dbReference>
<dbReference type="AlphaFoldDB" id="A0AAW2UPX5"/>
<dbReference type="EMBL" id="JACGWJ010000005">
    <property type="protein sequence ID" value="KAL0418958.1"/>
    <property type="molecule type" value="Genomic_DNA"/>
</dbReference>
<gene>
    <name evidence="1" type="ORF">Sradi_1309300</name>
</gene>
<evidence type="ECO:0000313" key="1">
    <source>
        <dbReference type="EMBL" id="KAL0418958.1"/>
    </source>
</evidence>
<dbReference type="PANTHER" id="PTHR48475:SF2">
    <property type="entry name" value="RIBONUCLEASE H"/>
    <property type="match status" value="1"/>
</dbReference>
<reference evidence="1" key="1">
    <citation type="submission" date="2020-06" db="EMBL/GenBank/DDBJ databases">
        <authorList>
            <person name="Li T."/>
            <person name="Hu X."/>
            <person name="Zhang T."/>
            <person name="Song X."/>
            <person name="Zhang H."/>
            <person name="Dai N."/>
            <person name="Sheng W."/>
            <person name="Hou X."/>
            <person name="Wei L."/>
        </authorList>
    </citation>
    <scope>NUCLEOTIDE SEQUENCE</scope>
    <source>
        <strain evidence="1">G02</strain>
        <tissue evidence="1">Leaf</tissue>
    </source>
</reference>